<dbReference type="EMBL" id="BQNB010017627">
    <property type="protein sequence ID" value="GJT65382.1"/>
    <property type="molecule type" value="Genomic_DNA"/>
</dbReference>
<reference evidence="1" key="2">
    <citation type="submission" date="2022-01" db="EMBL/GenBank/DDBJ databases">
        <authorList>
            <person name="Yamashiro T."/>
            <person name="Shiraishi A."/>
            <person name="Satake H."/>
            <person name="Nakayama K."/>
        </authorList>
    </citation>
    <scope>NUCLEOTIDE SEQUENCE</scope>
</reference>
<gene>
    <name evidence="1" type="ORF">Tco_1016862</name>
</gene>
<dbReference type="Proteomes" id="UP001151760">
    <property type="component" value="Unassembled WGS sequence"/>
</dbReference>
<protein>
    <submittedName>
        <fullName evidence="1">Uncharacterized protein</fullName>
    </submittedName>
</protein>
<organism evidence="1 2">
    <name type="scientific">Tanacetum coccineum</name>
    <dbReference type="NCBI Taxonomy" id="301880"/>
    <lineage>
        <taxon>Eukaryota</taxon>
        <taxon>Viridiplantae</taxon>
        <taxon>Streptophyta</taxon>
        <taxon>Embryophyta</taxon>
        <taxon>Tracheophyta</taxon>
        <taxon>Spermatophyta</taxon>
        <taxon>Magnoliopsida</taxon>
        <taxon>eudicotyledons</taxon>
        <taxon>Gunneridae</taxon>
        <taxon>Pentapetalae</taxon>
        <taxon>asterids</taxon>
        <taxon>campanulids</taxon>
        <taxon>Asterales</taxon>
        <taxon>Asteraceae</taxon>
        <taxon>Asteroideae</taxon>
        <taxon>Anthemideae</taxon>
        <taxon>Anthemidinae</taxon>
        <taxon>Tanacetum</taxon>
    </lineage>
</organism>
<sequence length="114" mass="11667">MHPMWLLTAETNTPLWASGEDGDGYAVVGMVASVVDIKCGGNVGGVRLVEMAVMRCGCGGGCGAAVMVKMVVWRASAVLGCGGGGDGVGLEMMTMAVGGWWPESGRKWWGDAGK</sequence>
<comment type="caution">
    <text evidence="1">The sequence shown here is derived from an EMBL/GenBank/DDBJ whole genome shotgun (WGS) entry which is preliminary data.</text>
</comment>
<reference evidence="1" key="1">
    <citation type="journal article" date="2022" name="Int. J. Mol. Sci.">
        <title>Draft Genome of Tanacetum Coccineum: Genomic Comparison of Closely Related Tanacetum-Family Plants.</title>
        <authorList>
            <person name="Yamashiro T."/>
            <person name="Shiraishi A."/>
            <person name="Nakayama K."/>
            <person name="Satake H."/>
        </authorList>
    </citation>
    <scope>NUCLEOTIDE SEQUENCE</scope>
</reference>
<proteinExistence type="predicted"/>
<name>A0ABQ5FRU5_9ASTR</name>
<accession>A0ABQ5FRU5</accession>
<evidence type="ECO:0000313" key="2">
    <source>
        <dbReference type="Proteomes" id="UP001151760"/>
    </source>
</evidence>
<evidence type="ECO:0000313" key="1">
    <source>
        <dbReference type="EMBL" id="GJT65382.1"/>
    </source>
</evidence>
<keyword evidence="2" id="KW-1185">Reference proteome</keyword>